<dbReference type="OMA" id="HTWAPIK"/>
<dbReference type="GO" id="GO:0008597">
    <property type="term" value="F:calcium-dependent protein serine/threonine phosphatase regulator activity"/>
    <property type="evidence" value="ECO:0007669"/>
    <property type="project" value="TreeGrafter"/>
</dbReference>
<dbReference type="RefSeq" id="XP_062881250.1">
    <property type="nucleotide sequence ID" value="XM_063025295.1"/>
</dbReference>
<dbReference type="STRING" id="294750.A0A095C319"/>
<reference evidence="3 4" key="2">
    <citation type="journal article" date="2018" name="Proc. Natl. Acad. Sci.">
        <title>RNAi is a critical determinant of centromere evolution in closely related fungi.</title>
        <authorList>
            <person name="Yadav V."/>
            <person name="Sun S."/>
            <person name="Billmyre R.B."/>
            <person name="Thimmappa B.C."/>
            <person name="Shea T."/>
            <person name="Lintner R."/>
            <person name="Bakkeren G."/>
            <person name="Cuomo C.A."/>
            <person name="Heitman J."/>
            <person name="Sanyal K."/>
        </authorList>
    </citation>
    <scope>NUCLEOTIDE SEQUENCE [LARGE SCALE GENOMIC DNA]</scope>
    <source>
        <strain evidence="3 4">R265</strain>
    </source>
</reference>
<dbReference type="Pfam" id="PF04847">
    <property type="entry name" value="Calcipressin"/>
    <property type="match status" value="1"/>
</dbReference>
<sequence length="249" mass="27102">MTTDPPQQPTSQHEPTNTLALLLPHPTLFAPPVLDLLRAHYAHFGRIAHWAPVKGFGRVIVVFGSEEEAENAKRQGDWLKLDVPVGGEEKVDGEEKSKEAELVLRLLYLPPSTLNPDPATTHLAPPPLPHNFLISPPGSPPEGWEPAVEEAPNRTILPEDLQRALETLELNSGNRADDGKVIVLDEGGVRVQVEDTTKQERYGGEDCDMEERLESGTGAWNLPSQSSQSGSMGTPGYGVRIIPTAMPPL</sequence>
<evidence type="ECO:0000256" key="2">
    <source>
        <dbReference type="SAM" id="MobiDB-lite"/>
    </source>
</evidence>
<dbReference type="GO" id="GO:0005634">
    <property type="term" value="C:nucleus"/>
    <property type="evidence" value="ECO:0007669"/>
    <property type="project" value="TreeGrafter"/>
</dbReference>
<dbReference type="GO" id="GO:0003676">
    <property type="term" value="F:nucleic acid binding"/>
    <property type="evidence" value="ECO:0007669"/>
    <property type="project" value="InterPro"/>
</dbReference>
<feature type="compositionally biased region" description="Polar residues" evidence="2">
    <location>
        <begin position="222"/>
        <end position="232"/>
    </location>
</feature>
<reference evidence="3 4" key="1">
    <citation type="journal article" date="2011" name="MBio">
        <title>Genome variation in Cryptococcus gattii, an emerging pathogen of immunocompetent hosts.</title>
        <authorList>
            <person name="D'Souza C.A."/>
            <person name="Kronstad J.W."/>
            <person name="Taylor G."/>
            <person name="Warren R."/>
            <person name="Yuen M."/>
            <person name="Hu G."/>
            <person name="Jung W.H."/>
            <person name="Sham A."/>
            <person name="Kidd S.E."/>
            <person name="Tangen K."/>
            <person name="Lee N."/>
            <person name="Zeilmaker T."/>
            <person name="Sawkins J."/>
            <person name="McVicker G."/>
            <person name="Shah S."/>
            <person name="Gnerre S."/>
            <person name="Griggs A."/>
            <person name="Zeng Q."/>
            <person name="Bartlett K."/>
            <person name="Li W."/>
            <person name="Wang X."/>
            <person name="Heitman J."/>
            <person name="Stajich J.E."/>
            <person name="Fraser J.A."/>
            <person name="Meyer W."/>
            <person name="Carter D."/>
            <person name="Schein J."/>
            <person name="Krzywinski M."/>
            <person name="Kwon-Chung K.J."/>
            <person name="Varma A."/>
            <person name="Wang J."/>
            <person name="Brunham R."/>
            <person name="Fyfe M."/>
            <person name="Ouellette B.F."/>
            <person name="Siddiqui A."/>
            <person name="Marra M."/>
            <person name="Jones S."/>
            <person name="Holt R."/>
            <person name="Birren B.W."/>
            <person name="Galagan J.E."/>
            <person name="Cuomo C.A."/>
        </authorList>
    </citation>
    <scope>NUCLEOTIDE SEQUENCE [LARGE SCALE GENOMIC DNA]</scope>
    <source>
        <strain evidence="3 4">R265</strain>
    </source>
</reference>
<dbReference type="GeneID" id="88177455"/>
<dbReference type="GO" id="GO:0019722">
    <property type="term" value="P:calcium-mediated signaling"/>
    <property type="evidence" value="ECO:0007669"/>
    <property type="project" value="InterPro"/>
</dbReference>
<dbReference type="PANTHER" id="PTHR10300">
    <property type="entry name" value="CALCIPRESSIN"/>
    <property type="match status" value="1"/>
</dbReference>
<evidence type="ECO:0000256" key="1">
    <source>
        <dbReference type="ARBA" id="ARBA00008209"/>
    </source>
</evidence>
<evidence type="ECO:0000313" key="4">
    <source>
        <dbReference type="Proteomes" id="UP000029445"/>
    </source>
</evidence>
<dbReference type="AlphaFoldDB" id="A0A095C319"/>
<gene>
    <name evidence="3" type="ORF">CNBG_1133</name>
</gene>
<dbReference type="SUPFAM" id="SSF54928">
    <property type="entry name" value="RNA-binding domain, RBD"/>
    <property type="match status" value="1"/>
</dbReference>
<protein>
    <submittedName>
        <fullName evidence="3">Calcineurin-binding protein</fullName>
    </submittedName>
</protein>
<dbReference type="HOGENOM" id="CLU_046748_1_0_1"/>
<dbReference type="EMBL" id="CP025761">
    <property type="protein sequence ID" value="KGB75295.1"/>
    <property type="molecule type" value="Genomic_DNA"/>
</dbReference>
<name>A0A095C319_CRYD2</name>
<dbReference type="GO" id="GO:0005737">
    <property type="term" value="C:cytoplasm"/>
    <property type="evidence" value="ECO:0007669"/>
    <property type="project" value="TreeGrafter"/>
</dbReference>
<dbReference type="PANTHER" id="PTHR10300:SF14">
    <property type="entry name" value="PROTEIN SARAH"/>
    <property type="match status" value="1"/>
</dbReference>
<dbReference type="InterPro" id="IPR035979">
    <property type="entry name" value="RBD_domain_sf"/>
</dbReference>
<dbReference type="InterPro" id="IPR006931">
    <property type="entry name" value="Calcipressin"/>
</dbReference>
<comment type="similarity">
    <text evidence="1">Belongs to the RCAN family.</text>
</comment>
<dbReference type="OrthoDB" id="17212at2759"/>
<dbReference type="Proteomes" id="UP000029445">
    <property type="component" value="Chromosome 3"/>
</dbReference>
<keyword evidence="4" id="KW-1185">Reference proteome</keyword>
<evidence type="ECO:0000313" key="3">
    <source>
        <dbReference type="EMBL" id="KGB75295.1"/>
    </source>
</evidence>
<organism evidence="3 4">
    <name type="scientific">Cryptococcus deuterogattii (strain R265)</name>
    <name type="common">Cryptococcus gattii VGII (strain R265)</name>
    <dbReference type="NCBI Taxonomy" id="294750"/>
    <lineage>
        <taxon>Eukaryota</taxon>
        <taxon>Fungi</taxon>
        <taxon>Dikarya</taxon>
        <taxon>Basidiomycota</taxon>
        <taxon>Agaricomycotina</taxon>
        <taxon>Tremellomycetes</taxon>
        <taxon>Tremellales</taxon>
        <taxon>Cryptococcaceae</taxon>
        <taxon>Cryptococcus</taxon>
        <taxon>Cryptococcus gattii species complex</taxon>
    </lineage>
</organism>
<proteinExistence type="inferred from homology"/>
<dbReference type="KEGG" id="cdeu:CNBG_1133"/>
<accession>A0A095C319</accession>
<dbReference type="VEuPathDB" id="FungiDB:CNBG_1133"/>
<feature type="region of interest" description="Disordered" evidence="2">
    <location>
        <begin position="217"/>
        <end position="238"/>
    </location>
</feature>